<organism evidence="1">
    <name type="scientific">viral metagenome</name>
    <dbReference type="NCBI Taxonomy" id="1070528"/>
    <lineage>
        <taxon>unclassified sequences</taxon>
        <taxon>metagenomes</taxon>
        <taxon>organismal metagenomes</taxon>
    </lineage>
</organism>
<evidence type="ECO:0000313" key="1">
    <source>
        <dbReference type="EMBL" id="QHT36676.1"/>
    </source>
</evidence>
<name>A0A6C0F4R2_9ZZZZ</name>
<reference evidence="1" key="1">
    <citation type="journal article" date="2020" name="Nature">
        <title>Giant virus diversity and host interactions through global metagenomics.</title>
        <authorList>
            <person name="Schulz F."/>
            <person name="Roux S."/>
            <person name="Paez-Espino D."/>
            <person name="Jungbluth S."/>
            <person name="Walsh D.A."/>
            <person name="Denef V.J."/>
            <person name="McMahon K.D."/>
            <person name="Konstantinidis K.T."/>
            <person name="Eloe-Fadrosh E.A."/>
            <person name="Kyrpides N.C."/>
            <person name="Woyke T."/>
        </authorList>
    </citation>
    <scope>NUCLEOTIDE SEQUENCE</scope>
    <source>
        <strain evidence="1">GVMAG-S-ERX555967-130</strain>
    </source>
</reference>
<protein>
    <submittedName>
        <fullName evidence="1">Uncharacterized protein</fullName>
    </submittedName>
</protein>
<proteinExistence type="predicted"/>
<dbReference type="AlphaFoldDB" id="A0A6C0F4R2"/>
<sequence length="135" mass="15736">MLCEPAVRFHSFSQQLEFSDEDYSVSMKCISTKTSDGPNPYSVLLGWLTSSYLDYGNHEPEIYVQSIPKSVIKMHGDTFIRDISHICEKLKHMDHVRLCCNLKHIRSSDRHMLKTLCQWIHIAQLELKLSEDHKD</sequence>
<accession>A0A6C0F4R2</accession>
<dbReference type="EMBL" id="MN738786">
    <property type="protein sequence ID" value="QHT36676.1"/>
    <property type="molecule type" value="Genomic_DNA"/>
</dbReference>